<evidence type="ECO:0000259" key="12">
    <source>
        <dbReference type="PROSITE" id="PS50893"/>
    </source>
</evidence>
<dbReference type="Gene3D" id="1.20.1560.10">
    <property type="entry name" value="ABC transporter type 1, transmembrane domain"/>
    <property type="match status" value="2"/>
</dbReference>
<reference evidence="14" key="2">
    <citation type="submission" date="2019-06" db="EMBL/GenBank/DDBJ databases">
        <title>Genomics analysis of Aphanomyces spp. identifies a new class of oomycete effector associated with host adaptation.</title>
        <authorList>
            <person name="Gaulin E."/>
        </authorList>
    </citation>
    <scope>NUCLEOTIDE SEQUENCE</scope>
    <source>
        <strain evidence="14">CBS 578.67</strain>
    </source>
</reference>
<dbReference type="InterPro" id="IPR001763">
    <property type="entry name" value="Rhodanese-like_dom"/>
</dbReference>
<feature type="transmembrane region" description="Helical" evidence="10">
    <location>
        <begin position="202"/>
        <end position="225"/>
    </location>
</feature>
<dbReference type="InterPro" id="IPR036640">
    <property type="entry name" value="ABC1_TM_sf"/>
</dbReference>
<dbReference type="PROSITE" id="PS00211">
    <property type="entry name" value="ABC_TRANSPORTER_1"/>
    <property type="match status" value="1"/>
</dbReference>
<feature type="domain" description="ABC transmembrane type-1" evidence="13">
    <location>
        <begin position="94"/>
        <end position="377"/>
    </location>
</feature>
<evidence type="ECO:0000259" key="11">
    <source>
        <dbReference type="PROSITE" id="PS50206"/>
    </source>
</evidence>
<dbReference type="SUPFAM" id="SSF52540">
    <property type="entry name" value="P-loop containing nucleoside triphosphate hydrolases"/>
    <property type="match status" value="2"/>
</dbReference>
<keyword evidence="3" id="KW-0813">Transport</keyword>
<dbReference type="GO" id="GO:0016887">
    <property type="term" value="F:ATP hydrolysis activity"/>
    <property type="evidence" value="ECO:0007669"/>
    <property type="project" value="InterPro"/>
</dbReference>
<keyword evidence="9 10" id="KW-0472">Membrane</keyword>
<feature type="transmembrane region" description="Helical" evidence="10">
    <location>
        <begin position="89"/>
        <end position="112"/>
    </location>
</feature>
<dbReference type="PROSITE" id="PS50929">
    <property type="entry name" value="ABC_TM1F"/>
    <property type="match status" value="2"/>
</dbReference>
<dbReference type="GO" id="GO:0005524">
    <property type="term" value="F:ATP binding"/>
    <property type="evidence" value="ECO:0007669"/>
    <property type="project" value="UniProtKB-KW"/>
</dbReference>
<evidence type="ECO:0000256" key="2">
    <source>
        <dbReference type="ARBA" id="ARBA00009726"/>
    </source>
</evidence>
<dbReference type="InterPro" id="IPR003593">
    <property type="entry name" value="AAA+_ATPase"/>
</dbReference>
<keyword evidence="5" id="KW-0677">Repeat</keyword>
<dbReference type="Proteomes" id="UP000332933">
    <property type="component" value="Unassembled WGS sequence"/>
</dbReference>
<feature type="transmembrane region" description="Helical" evidence="10">
    <location>
        <begin position="710"/>
        <end position="736"/>
    </location>
</feature>
<dbReference type="InterPro" id="IPR011527">
    <property type="entry name" value="ABC1_TM_dom"/>
</dbReference>
<accession>A0A485L1P9</accession>
<dbReference type="GO" id="GO:0140359">
    <property type="term" value="F:ABC-type transporter activity"/>
    <property type="evidence" value="ECO:0007669"/>
    <property type="project" value="InterPro"/>
</dbReference>
<dbReference type="GO" id="GO:0005774">
    <property type="term" value="C:vacuolar membrane"/>
    <property type="evidence" value="ECO:0007669"/>
    <property type="project" value="UniProtKB-SubCell"/>
</dbReference>
<proteinExistence type="inferred from homology"/>
<dbReference type="SUPFAM" id="SSF90123">
    <property type="entry name" value="ABC transporter transmembrane region"/>
    <property type="match status" value="2"/>
</dbReference>
<keyword evidence="4 10" id="KW-0812">Transmembrane</keyword>
<evidence type="ECO:0000259" key="13">
    <source>
        <dbReference type="PROSITE" id="PS50929"/>
    </source>
</evidence>
<feature type="transmembrane region" description="Helical" evidence="10">
    <location>
        <begin position="756"/>
        <end position="776"/>
    </location>
</feature>
<dbReference type="CDD" id="cd18579">
    <property type="entry name" value="ABC_6TM_ABCC_D1"/>
    <property type="match status" value="1"/>
</dbReference>
<dbReference type="PROSITE" id="PS50206">
    <property type="entry name" value="RHODANESE_3"/>
    <property type="match status" value="1"/>
</dbReference>
<evidence type="ECO:0000256" key="1">
    <source>
        <dbReference type="ARBA" id="ARBA00004128"/>
    </source>
</evidence>
<evidence type="ECO:0000256" key="9">
    <source>
        <dbReference type="ARBA" id="ARBA00023136"/>
    </source>
</evidence>
<feature type="domain" description="ABC transporter" evidence="12">
    <location>
        <begin position="416"/>
        <end position="638"/>
    </location>
</feature>
<feature type="transmembrane region" description="Helical" evidence="10">
    <location>
        <begin position="833"/>
        <end position="852"/>
    </location>
</feature>
<comment type="similarity">
    <text evidence="2">Belongs to the ABC transporter superfamily. ABCC family. Conjugate transporter (TC 3.A.1.208) subfamily.</text>
</comment>
<feature type="transmembrane region" description="Helical" evidence="10">
    <location>
        <begin position="132"/>
        <end position="152"/>
    </location>
</feature>
<feature type="transmembrane region" description="Helical" evidence="10">
    <location>
        <begin position="858"/>
        <end position="878"/>
    </location>
</feature>
<dbReference type="PROSITE" id="PS50893">
    <property type="entry name" value="ABC_TRANSPORTER_2"/>
    <property type="match status" value="2"/>
</dbReference>
<evidence type="ECO:0000256" key="10">
    <source>
        <dbReference type="SAM" id="Phobius"/>
    </source>
</evidence>
<evidence type="ECO:0000313" key="14">
    <source>
        <dbReference type="EMBL" id="KAF0694609.1"/>
    </source>
</evidence>
<keyword evidence="6" id="KW-0547">Nucleotide-binding</keyword>
<protein>
    <submittedName>
        <fullName evidence="15">Aste57867_14526 protein</fullName>
    </submittedName>
</protein>
<evidence type="ECO:0000256" key="3">
    <source>
        <dbReference type="ARBA" id="ARBA00022448"/>
    </source>
</evidence>
<gene>
    <name evidence="15" type="primary">Aste57867_14526</name>
    <name evidence="14" type="ORF">As57867_014472</name>
    <name evidence="15" type="ORF">ASTE57867_14526</name>
</gene>
<dbReference type="EMBL" id="CAADRA010005567">
    <property type="protein sequence ID" value="VFT91348.1"/>
    <property type="molecule type" value="Genomic_DNA"/>
</dbReference>
<dbReference type="Pfam" id="PF00005">
    <property type="entry name" value="ABC_tran"/>
    <property type="match status" value="2"/>
</dbReference>
<organism evidence="15 16">
    <name type="scientific">Aphanomyces stellatus</name>
    <dbReference type="NCBI Taxonomy" id="120398"/>
    <lineage>
        <taxon>Eukaryota</taxon>
        <taxon>Sar</taxon>
        <taxon>Stramenopiles</taxon>
        <taxon>Oomycota</taxon>
        <taxon>Saprolegniomycetes</taxon>
        <taxon>Saprolegniales</taxon>
        <taxon>Verrucalvaceae</taxon>
        <taxon>Aphanomyces</taxon>
    </lineage>
</organism>
<comment type="subcellular location">
    <subcellularLocation>
        <location evidence="1">Vacuole membrane</location>
        <topology evidence="1">Multi-pass membrane protein</topology>
    </subcellularLocation>
</comment>
<sequence>MSKQTVYQSVATDAAKSSLQHHPARGANAISRLFLDWATPLMAQGNTRPLNQDDMWPMDEAMTCDVVRREFEASFKHTKSIPRTIANLFGWRLVVVALMHLSTLVATLYGPVVLQEFLAAMEKPTAVFNMPAVAQGISLLFVLRVASALLSAHANLDCQFITVNITAALQHLLLQKAMHLHAACRREKTTGEIANMFSTDILVLNQFALFSKNLVIVPIQIVVTLGMLYTVFGWVAFVALAAIALNILVNSFFSKQIQATVRSLMHRRDIRMKSVNEVFGAMQVIKLNAWEEKFGAKIAADRDAELASLWDFGCLLSDTATVTYLGPALVVATSLGVYTMILGQTLTPCKLFTALSLLNLLKIPTYQLPSIVMRLAQAMVSLQRFQDFFDLAEKNEASISSATAYTPSSCDVIVALKDAKIGWDASSTPLFENANLSVTKGQLVVVYGAVGEGKSSLCAALLGEMDVFRGSIFVGGRVAYFSQQPWLQNMTIRENILFGQPYDRVKYNRVIDACALTTDLALFPAGDRTEIGQKGVTLSGGQKARVSLARACYSDADVFILDSPLSAVDAIVQNELYHKCILGLLHHKTVILVTHSPEIIGSNFVDQLVEVKCGQLVSHAVERNPSVPMVSRVIVPLPCHVVSRRHFESSAVDVASFPMPSPAATSYDPLFTPLDPKSLQLFEDNESNGRLVEEETLFLGRVSSTVYRTYFSAIGGWATFMPIVISCALWQLLIVASDLWLNAWCSSSPEVFAPQSGFYLGIYAVLAMASAFAAWIQCTTTVRAGVAASRTLFDHMTAALLRAPMQFFDANPIGRILNRYSNDMATADTTLPLLWFNILPLLAVVAFGLGTALAVVRFYGLAALPLVYVYAKIGYFYIQPAREIERVNKSTKSPLLNLVAEAIDGVLVVRAFGHTRRFLRLHARNIDVNNQTIVAGQVLTQWCTLRVQLTTASILFLFMTAMVYIHAVLSPGMVGLALTYLLSNMGSIESIISMWTQLETSMVGPERISQYTAIKSEAPRVVAGAVAATWPARGDIHFDNISFRYKQHGVLVLKDVSVAIRSGEKIGIVGRTGAGKSSLAMALFRMHEWAAGSIKIDGVNIAHIGVKTLRRSLAIIPQLPVLFKGTLRSYLDPFGDFDDGELWTCLQKIKLADRIASVAGQLESIVEENGDNFSVGERQMLCMARALLRQARIVVMDEATAAIDQETDENLQRVIRSEFAASTVLTIAHRLDTVLDCDRILVFDAGRLVQCDTPTALVAQGTGTFFQLCVEGGYIDKIVAP</sequence>
<dbReference type="SMART" id="SM00382">
    <property type="entry name" value="AAA"/>
    <property type="match status" value="2"/>
</dbReference>
<evidence type="ECO:0000313" key="16">
    <source>
        <dbReference type="Proteomes" id="UP000332933"/>
    </source>
</evidence>
<evidence type="ECO:0000256" key="6">
    <source>
        <dbReference type="ARBA" id="ARBA00022741"/>
    </source>
</evidence>
<keyword evidence="7" id="KW-0067">ATP-binding</keyword>
<reference evidence="15 16" key="1">
    <citation type="submission" date="2019-03" db="EMBL/GenBank/DDBJ databases">
        <authorList>
            <person name="Gaulin E."/>
            <person name="Dumas B."/>
        </authorList>
    </citation>
    <scope>NUCLEOTIDE SEQUENCE [LARGE SCALE GENOMIC DNA]</scope>
    <source>
        <strain evidence="15">CBS 568.67</strain>
    </source>
</reference>
<feature type="domain" description="Rhodanese" evidence="11">
    <location>
        <begin position="430"/>
        <end position="489"/>
    </location>
</feature>
<dbReference type="OrthoDB" id="6500128at2759"/>
<dbReference type="PANTHER" id="PTHR24223:SF443">
    <property type="entry name" value="MULTIDRUG-RESISTANCE LIKE PROTEIN 1, ISOFORM I"/>
    <property type="match status" value="1"/>
</dbReference>
<evidence type="ECO:0000256" key="5">
    <source>
        <dbReference type="ARBA" id="ARBA00022737"/>
    </source>
</evidence>
<dbReference type="InterPro" id="IPR017871">
    <property type="entry name" value="ABC_transporter-like_CS"/>
</dbReference>
<dbReference type="FunFam" id="1.20.1560.10:FF:000013">
    <property type="entry name" value="ABC transporter C family member 2"/>
    <property type="match status" value="1"/>
</dbReference>
<dbReference type="Pfam" id="PF00664">
    <property type="entry name" value="ABC_membrane"/>
    <property type="match status" value="2"/>
</dbReference>
<evidence type="ECO:0000256" key="7">
    <source>
        <dbReference type="ARBA" id="ARBA00022840"/>
    </source>
</evidence>
<dbReference type="PANTHER" id="PTHR24223">
    <property type="entry name" value="ATP-BINDING CASSETTE SUB-FAMILY C"/>
    <property type="match status" value="1"/>
</dbReference>
<feature type="transmembrane region" description="Helical" evidence="10">
    <location>
        <begin position="954"/>
        <end position="982"/>
    </location>
</feature>
<dbReference type="InterPro" id="IPR044746">
    <property type="entry name" value="ABCC_6TM_D1"/>
</dbReference>
<feature type="domain" description="ABC transmembrane type-1" evidence="13">
    <location>
        <begin position="733"/>
        <end position="1000"/>
    </location>
</feature>
<dbReference type="InterPro" id="IPR027417">
    <property type="entry name" value="P-loop_NTPase"/>
</dbReference>
<dbReference type="InterPro" id="IPR044726">
    <property type="entry name" value="ABCC_6TM_D2"/>
</dbReference>
<dbReference type="CDD" id="cd18580">
    <property type="entry name" value="ABC_6TM_ABCC_D2"/>
    <property type="match status" value="1"/>
</dbReference>
<dbReference type="InterPro" id="IPR050173">
    <property type="entry name" value="ABC_transporter_C-like"/>
</dbReference>
<evidence type="ECO:0000256" key="8">
    <source>
        <dbReference type="ARBA" id="ARBA00022989"/>
    </source>
</evidence>
<keyword evidence="16" id="KW-1185">Reference proteome</keyword>
<dbReference type="EMBL" id="VJMH01005546">
    <property type="protein sequence ID" value="KAF0694609.1"/>
    <property type="molecule type" value="Genomic_DNA"/>
</dbReference>
<dbReference type="FunFam" id="3.40.50.300:FF:000610">
    <property type="entry name" value="Multidrug resistance-associated ABC transporter"/>
    <property type="match status" value="1"/>
</dbReference>
<dbReference type="InterPro" id="IPR003439">
    <property type="entry name" value="ABC_transporter-like_ATP-bd"/>
</dbReference>
<keyword evidence="8 10" id="KW-1133">Transmembrane helix</keyword>
<dbReference type="CDD" id="cd03250">
    <property type="entry name" value="ABCC_MRP_domain1"/>
    <property type="match status" value="1"/>
</dbReference>
<name>A0A485L1P9_9STRA</name>
<feature type="domain" description="ABC transporter" evidence="12">
    <location>
        <begin position="1036"/>
        <end position="1270"/>
    </location>
</feature>
<dbReference type="FunFam" id="3.40.50.300:FF:000997">
    <property type="entry name" value="Multidrug resistance-associated protein 1"/>
    <property type="match status" value="1"/>
</dbReference>
<evidence type="ECO:0000313" key="15">
    <source>
        <dbReference type="EMBL" id="VFT91348.1"/>
    </source>
</evidence>
<dbReference type="Gene3D" id="3.40.50.300">
    <property type="entry name" value="P-loop containing nucleotide triphosphate hydrolases"/>
    <property type="match status" value="2"/>
</dbReference>
<dbReference type="CDD" id="cd03244">
    <property type="entry name" value="ABCC_MRP_domain2"/>
    <property type="match status" value="1"/>
</dbReference>
<feature type="transmembrane region" description="Helical" evidence="10">
    <location>
        <begin position="231"/>
        <end position="253"/>
    </location>
</feature>
<evidence type="ECO:0000256" key="4">
    <source>
        <dbReference type="ARBA" id="ARBA00022692"/>
    </source>
</evidence>